<keyword evidence="2" id="KW-0732">Signal</keyword>
<sequence length="496" mass="52706">MLRLRRWLRLVAAMSAVPLVAGCFGAAGQSTEDGRLSVVMLLPPRAALNPFTDDAFKLSRLGIAETLINLDPEGGPLPGLAVSWERRDEFEWSFQLRPGVVFHDGSPLTAEVVVDSLGRATRARPKPRILDGVDMQVRADGPDRVAVRTAEPDPLVPQRLSSPQLSILASSAYGPDGLPDPTRAGSGPFVLTELRGADGARLDRYDGYWDGKAQASGLDVHFVPDGTARTAALRTGDADVVEAIPASQAGLLDPNTVRAVPMPRTNTLYLNTRPGSVLGDPGLRSAVREAVDRQPLVGGPYEGQADLARGLLGPALPWSGQRPEPAAPAPPVDPAGRKITLATFSDRAELPEVAAILEQQLERAGFQVELVVREYSQIEADALSGQFDAFVLSRATVLDSGDPVAYLQSDFSCDGGFNISGLCDPAVDAALTEAAAEGDLAVRRQKILLAEREVLRTGAAVPLLHERVFQGNAPGVEGAAFDPRERLLVLPGTRAD</sequence>
<dbReference type="SUPFAM" id="SSF53850">
    <property type="entry name" value="Periplasmic binding protein-like II"/>
    <property type="match status" value="1"/>
</dbReference>
<evidence type="ECO:0000256" key="1">
    <source>
        <dbReference type="SAM" id="MobiDB-lite"/>
    </source>
</evidence>
<dbReference type="GO" id="GO:0042597">
    <property type="term" value="C:periplasmic space"/>
    <property type="evidence" value="ECO:0007669"/>
    <property type="project" value="UniProtKB-ARBA"/>
</dbReference>
<dbReference type="Gene3D" id="3.10.105.10">
    <property type="entry name" value="Dipeptide-binding Protein, Domain 3"/>
    <property type="match status" value="1"/>
</dbReference>
<feature type="region of interest" description="Disordered" evidence="1">
    <location>
        <begin position="312"/>
        <end position="335"/>
    </location>
</feature>
<keyword evidence="5" id="KW-1185">Reference proteome</keyword>
<feature type="signal peptide" evidence="2">
    <location>
        <begin position="1"/>
        <end position="21"/>
    </location>
</feature>
<evidence type="ECO:0000259" key="3">
    <source>
        <dbReference type="Pfam" id="PF00496"/>
    </source>
</evidence>
<dbReference type="PIRSF" id="PIRSF002741">
    <property type="entry name" value="MppA"/>
    <property type="match status" value="1"/>
</dbReference>
<feature type="chain" id="PRO_5038948505" evidence="2">
    <location>
        <begin position="22"/>
        <end position="496"/>
    </location>
</feature>
<dbReference type="Proteomes" id="UP000323946">
    <property type="component" value="Unassembled WGS sequence"/>
</dbReference>
<dbReference type="EMBL" id="VWPH01000010">
    <property type="protein sequence ID" value="KAA5830607.1"/>
    <property type="molecule type" value="Genomic_DNA"/>
</dbReference>
<dbReference type="GO" id="GO:0043190">
    <property type="term" value="C:ATP-binding cassette (ABC) transporter complex"/>
    <property type="evidence" value="ECO:0007669"/>
    <property type="project" value="InterPro"/>
</dbReference>
<evidence type="ECO:0000313" key="4">
    <source>
        <dbReference type="EMBL" id="KAA5830607.1"/>
    </source>
</evidence>
<accession>A0A5M7BQY9</accession>
<dbReference type="PANTHER" id="PTHR30290:SF65">
    <property type="entry name" value="MONOACYL PHOSPHATIDYLINOSITOL TETRAMANNOSIDE-BINDING PROTEIN LPQW-RELATED"/>
    <property type="match status" value="1"/>
</dbReference>
<dbReference type="GO" id="GO:0015833">
    <property type="term" value="P:peptide transport"/>
    <property type="evidence" value="ECO:0007669"/>
    <property type="project" value="TreeGrafter"/>
</dbReference>
<feature type="domain" description="Solute-binding protein family 5" evidence="3">
    <location>
        <begin position="77"/>
        <end position="416"/>
    </location>
</feature>
<comment type="caution">
    <text evidence="4">The sequence shown here is derived from an EMBL/GenBank/DDBJ whole genome shotgun (WGS) entry which is preliminary data.</text>
</comment>
<organism evidence="4 5">
    <name type="scientific">Saccharopolyspora hirsuta</name>
    <dbReference type="NCBI Taxonomy" id="1837"/>
    <lineage>
        <taxon>Bacteria</taxon>
        <taxon>Bacillati</taxon>
        <taxon>Actinomycetota</taxon>
        <taxon>Actinomycetes</taxon>
        <taxon>Pseudonocardiales</taxon>
        <taxon>Pseudonocardiaceae</taxon>
        <taxon>Saccharopolyspora</taxon>
    </lineage>
</organism>
<dbReference type="Gene3D" id="3.40.190.10">
    <property type="entry name" value="Periplasmic binding protein-like II"/>
    <property type="match status" value="1"/>
</dbReference>
<dbReference type="PANTHER" id="PTHR30290">
    <property type="entry name" value="PERIPLASMIC BINDING COMPONENT OF ABC TRANSPORTER"/>
    <property type="match status" value="1"/>
</dbReference>
<dbReference type="Pfam" id="PF00496">
    <property type="entry name" value="SBP_bac_5"/>
    <property type="match status" value="1"/>
</dbReference>
<dbReference type="OrthoDB" id="5243526at2"/>
<protein>
    <submittedName>
        <fullName evidence="4">ABC transporter substrate-binding protein</fullName>
    </submittedName>
</protein>
<gene>
    <name evidence="4" type="ORF">F1721_22390</name>
</gene>
<evidence type="ECO:0000313" key="5">
    <source>
        <dbReference type="Proteomes" id="UP000323946"/>
    </source>
</evidence>
<proteinExistence type="predicted"/>
<name>A0A5M7BQY9_SACHI</name>
<dbReference type="InterPro" id="IPR039424">
    <property type="entry name" value="SBP_5"/>
</dbReference>
<dbReference type="PROSITE" id="PS51257">
    <property type="entry name" value="PROKAR_LIPOPROTEIN"/>
    <property type="match status" value="1"/>
</dbReference>
<evidence type="ECO:0000256" key="2">
    <source>
        <dbReference type="SAM" id="SignalP"/>
    </source>
</evidence>
<reference evidence="4 5" key="1">
    <citation type="submission" date="2019-09" db="EMBL/GenBank/DDBJ databases">
        <title>Draft genome sequence of the thermophilic Saccharopolyspora hirsuta VKM Ac-666T.</title>
        <authorList>
            <person name="Lobastova T.G."/>
            <person name="Fokina V."/>
            <person name="Bragin E.Y."/>
            <person name="Shtratnikova V.Y."/>
            <person name="Starodumova I.P."/>
            <person name="Tarlachkov S.V."/>
            <person name="Donova M.V."/>
        </authorList>
    </citation>
    <scope>NUCLEOTIDE SEQUENCE [LARGE SCALE GENOMIC DNA]</scope>
    <source>
        <strain evidence="4 5">VKM Ac-666</strain>
    </source>
</reference>
<dbReference type="GO" id="GO:1904680">
    <property type="term" value="F:peptide transmembrane transporter activity"/>
    <property type="evidence" value="ECO:0007669"/>
    <property type="project" value="TreeGrafter"/>
</dbReference>
<dbReference type="InterPro" id="IPR030678">
    <property type="entry name" value="Peptide/Ni-bd"/>
</dbReference>
<dbReference type="InterPro" id="IPR000914">
    <property type="entry name" value="SBP_5_dom"/>
</dbReference>
<dbReference type="CDD" id="cd08490">
    <property type="entry name" value="PBP2_NikA_DppA_OppA_like_3"/>
    <property type="match status" value="1"/>
</dbReference>
<dbReference type="AlphaFoldDB" id="A0A5M7BQY9"/>
<dbReference type="SMR" id="A0A5M7BQY9"/>
<dbReference type="RefSeq" id="WP_150068707.1">
    <property type="nucleotide sequence ID" value="NZ_VWPH01000010.1"/>
</dbReference>